<dbReference type="InterPro" id="IPR003959">
    <property type="entry name" value="ATPase_AAA_core"/>
</dbReference>
<dbReference type="PANTHER" id="PTHR23389:SF3">
    <property type="entry name" value="CHROMOSOME TRANSMISSION FIDELITY PROTEIN 18 HOMOLOG"/>
    <property type="match status" value="1"/>
</dbReference>
<keyword evidence="3" id="KW-1185">Reference proteome</keyword>
<name>A0A9P6WI55_9ASCO</name>
<feature type="non-terminal residue" evidence="2">
    <location>
        <position position="630"/>
    </location>
</feature>
<dbReference type="InterPro" id="IPR027417">
    <property type="entry name" value="P-loop_NTPase"/>
</dbReference>
<protein>
    <recommendedName>
        <fullName evidence="1">AAA+ ATPase domain-containing protein</fullName>
    </recommendedName>
</protein>
<dbReference type="InterPro" id="IPR003593">
    <property type="entry name" value="AAA+_ATPase"/>
</dbReference>
<dbReference type="AlphaFoldDB" id="A0A9P6WI55"/>
<dbReference type="GO" id="GO:0005634">
    <property type="term" value="C:nucleus"/>
    <property type="evidence" value="ECO:0007669"/>
    <property type="project" value="TreeGrafter"/>
</dbReference>
<dbReference type="CDD" id="cd00009">
    <property type="entry name" value="AAA"/>
    <property type="match status" value="1"/>
</dbReference>
<dbReference type="Gene3D" id="3.40.50.300">
    <property type="entry name" value="P-loop containing nucleotide triphosphate hydrolases"/>
    <property type="match status" value="1"/>
</dbReference>
<dbReference type="GO" id="GO:0016887">
    <property type="term" value="F:ATP hydrolysis activity"/>
    <property type="evidence" value="ECO:0007669"/>
    <property type="project" value="InterPro"/>
</dbReference>
<proteinExistence type="predicted"/>
<sequence>MSEAELLLNSLLNKNKGKSLLQTNSNVVVDKQVTLSNGNRIILHAKSTKSKDSERDVLSNMNWDKESICEMVNMTEILEKIRIDEITKAELSKFDENNLILEESRKDLELLTKKNKKNKSKINSNSLWTEKYRPRKFIDLIGNEKINSQILKWLNDWNYVVNGGKLIDSNTYNRDISIDPLKRPRKKIILIHGPPGIGKTTIAQCVCKQLGYEMQEINSSDERSGNVVKEKIKNTLKMNSLSGKNMCLLLDEIDGAFGNENGFIRILIGLLNKDIKATEEWNSFNKLKYNKKEDFIKRPIIAMCNDISAHCLDQLKPYCEIISFKKSSKNSIKKRLKMIIENEKLGEINESLLDDLIISLDGDIRNCINFLQFQSKNLNGKLKDIEINWFKILKDIFNIDNLNIKNEKSKEVIFKELMKKLNNSNSELNKINNGCFNLMLQINEQDDVNDEFIKLKKIDSISEWNYFQDCINKDFNLFERNEISVYESLTPLKYFNLFTNFSHINKFYERKEKLDFKNKENFELRKRIFEISNKLLNKYEFRINKENMIINELFMLNNILIPKKITVREFEMNKIKLNRVIEIMNELNIEIDCGQTSHGARFKSSYMTYSKLRPNIILGMIGGVIEDKED</sequence>
<gene>
    <name evidence="2" type="ORF">C6P40_003837</name>
</gene>
<reference evidence="2" key="1">
    <citation type="submission" date="2020-11" db="EMBL/GenBank/DDBJ databases">
        <title>Kefir isolates.</title>
        <authorList>
            <person name="Marcisauskas S."/>
            <person name="Kim Y."/>
            <person name="Blasche S."/>
        </authorList>
    </citation>
    <scope>NUCLEOTIDE SEQUENCE</scope>
    <source>
        <strain evidence="2">Olga-1</strain>
    </source>
</reference>
<dbReference type="SMART" id="SM00382">
    <property type="entry name" value="AAA"/>
    <property type="match status" value="1"/>
</dbReference>
<feature type="domain" description="AAA+ ATPase" evidence="1">
    <location>
        <begin position="185"/>
        <end position="294"/>
    </location>
</feature>
<dbReference type="Pfam" id="PF00004">
    <property type="entry name" value="AAA"/>
    <property type="match status" value="1"/>
</dbReference>
<dbReference type="Gene3D" id="1.10.8.60">
    <property type="match status" value="1"/>
</dbReference>
<organism evidence="2 3">
    <name type="scientific">Pichia californica</name>
    <dbReference type="NCBI Taxonomy" id="460514"/>
    <lineage>
        <taxon>Eukaryota</taxon>
        <taxon>Fungi</taxon>
        <taxon>Dikarya</taxon>
        <taxon>Ascomycota</taxon>
        <taxon>Saccharomycotina</taxon>
        <taxon>Pichiomycetes</taxon>
        <taxon>Pichiales</taxon>
        <taxon>Pichiaceae</taxon>
        <taxon>Pichia</taxon>
    </lineage>
</organism>
<dbReference type="SUPFAM" id="SSF52540">
    <property type="entry name" value="P-loop containing nucleoside triphosphate hydrolases"/>
    <property type="match status" value="1"/>
</dbReference>
<dbReference type="Proteomes" id="UP000697127">
    <property type="component" value="Unassembled WGS sequence"/>
</dbReference>
<evidence type="ECO:0000313" key="2">
    <source>
        <dbReference type="EMBL" id="KAG0686542.1"/>
    </source>
</evidence>
<accession>A0A9P6WI55</accession>
<dbReference type="GO" id="GO:0003677">
    <property type="term" value="F:DNA binding"/>
    <property type="evidence" value="ECO:0007669"/>
    <property type="project" value="TreeGrafter"/>
</dbReference>
<dbReference type="GO" id="GO:0005524">
    <property type="term" value="F:ATP binding"/>
    <property type="evidence" value="ECO:0007669"/>
    <property type="project" value="InterPro"/>
</dbReference>
<dbReference type="PANTHER" id="PTHR23389">
    <property type="entry name" value="CHROMOSOME TRANSMISSION FIDELITY FACTOR 18"/>
    <property type="match status" value="1"/>
</dbReference>
<comment type="caution">
    <text evidence="2">The sequence shown here is derived from an EMBL/GenBank/DDBJ whole genome shotgun (WGS) entry which is preliminary data.</text>
</comment>
<dbReference type="EMBL" id="PUHW01000455">
    <property type="protein sequence ID" value="KAG0686542.1"/>
    <property type="molecule type" value="Genomic_DNA"/>
</dbReference>
<evidence type="ECO:0000259" key="1">
    <source>
        <dbReference type="SMART" id="SM00382"/>
    </source>
</evidence>
<evidence type="ECO:0000313" key="3">
    <source>
        <dbReference type="Proteomes" id="UP000697127"/>
    </source>
</evidence>